<dbReference type="PANTHER" id="PTHR43646:SF2">
    <property type="entry name" value="GLYCOSYLTRANSFERASE 2-LIKE DOMAIN-CONTAINING PROTEIN"/>
    <property type="match status" value="1"/>
</dbReference>
<evidence type="ECO:0000256" key="2">
    <source>
        <dbReference type="ARBA" id="ARBA00022475"/>
    </source>
</evidence>
<organism evidence="12 13">
    <name type="scientific">Ruicaihuangia caeni</name>
    <dbReference type="NCBI Taxonomy" id="3042517"/>
    <lineage>
        <taxon>Bacteria</taxon>
        <taxon>Bacillati</taxon>
        <taxon>Actinomycetota</taxon>
        <taxon>Actinomycetes</taxon>
        <taxon>Micrococcales</taxon>
        <taxon>Microbacteriaceae</taxon>
        <taxon>Ruicaihuangia</taxon>
    </lineage>
</organism>
<sequence length="313" mass="33783">MTESARPLGSVIIAAHNEAAVIGRTLTALEPAVSDGSITVIVVPNGCRDDTASIARSFPGVVVSELEQASKAAALRAGDALAASGPRIYLDADVVLTARAARDVLRTLASGAIAGRPPHRFDSSHATFIVRRWYAVRERLPSISHALWGAGCYALSVEGRDRFDEFPDVLSDDLFIDDLFTRDEITIVPTDPVVVRAPGRAADLVRILRRSYRSQHEVMEGTGRSAAAADGVGGRVSAGQRGQLHDLAQLLRREPWRVADAGVYVAVVLYSRVRARLSTPTVHWERDESSRAMTERRRGVSRRRATSRGGSAG</sequence>
<evidence type="ECO:0000256" key="10">
    <source>
        <dbReference type="SAM" id="MobiDB-lite"/>
    </source>
</evidence>
<dbReference type="GO" id="GO:0005886">
    <property type="term" value="C:plasma membrane"/>
    <property type="evidence" value="ECO:0007669"/>
    <property type="project" value="UniProtKB-SubCell"/>
</dbReference>
<evidence type="ECO:0000256" key="3">
    <source>
        <dbReference type="ARBA" id="ARBA00022676"/>
    </source>
</evidence>
<dbReference type="PANTHER" id="PTHR43646">
    <property type="entry name" value="GLYCOSYLTRANSFERASE"/>
    <property type="match status" value="1"/>
</dbReference>
<feature type="domain" description="Glycosyltransferase 2-like" evidence="11">
    <location>
        <begin position="10"/>
        <end position="132"/>
    </location>
</feature>
<feature type="region of interest" description="Disordered" evidence="10">
    <location>
        <begin position="281"/>
        <end position="313"/>
    </location>
</feature>
<evidence type="ECO:0000256" key="7">
    <source>
        <dbReference type="ARBA" id="ARBA00037904"/>
    </source>
</evidence>
<keyword evidence="2" id="KW-1003">Cell membrane</keyword>
<feature type="compositionally biased region" description="Basic and acidic residues" evidence="10">
    <location>
        <begin position="283"/>
        <end position="298"/>
    </location>
</feature>
<keyword evidence="3 12" id="KW-0328">Glycosyltransferase</keyword>
<dbReference type="SUPFAM" id="SSF53448">
    <property type="entry name" value="Nucleotide-diphospho-sugar transferases"/>
    <property type="match status" value="1"/>
</dbReference>
<comment type="function">
    <text evidence="6">Catalyzes the glycosylation of 4,4'-diaponeurosporenoate, i.e. the esterification of glucose at the C1'' position with the carboxyl group of 4,4'-diaponeurosporenic acid, to form glycosyl-4,4'-diaponeurosporenoate. This is a step in the biosynthesis of staphyloxanthin, an orange pigment present in most staphylococci strains.</text>
</comment>
<dbReference type="InterPro" id="IPR029044">
    <property type="entry name" value="Nucleotide-diphossugar_trans"/>
</dbReference>
<dbReference type="Gene3D" id="3.90.550.10">
    <property type="entry name" value="Spore Coat Polysaccharide Biosynthesis Protein SpsA, Chain A"/>
    <property type="match status" value="1"/>
</dbReference>
<dbReference type="GO" id="GO:0016757">
    <property type="term" value="F:glycosyltransferase activity"/>
    <property type="evidence" value="ECO:0007669"/>
    <property type="project" value="UniProtKB-KW"/>
</dbReference>
<protein>
    <recommendedName>
        <fullName evidence="9">4,4'-diaponeurosporenoate glycosyltransferase</fullName>
    </recommendedName>
</protein>
<comment type="similarity">
    <text evidence="8">Belongs to the glycosyltransferase 2 family. CrtQ subfamily.</text>
</comment>
<comment type="subcellular location">
    <subcellularLocation>
        <location evidence="1">Cell membrane</location>
    </subcellularLocation>
</comment>
<evidence type="ECO:0000256" key="1">
    <source>
        <dbReference type="ARBA" id="ARBA00004236"/>
    </source>
</evidence>
<keyword evidence="5" id="KW-0472">Membrane</keyword>
<evidence type="ECO:0000256" key="9">
    <source>
        <dbReference type="ARBA" id="ARBA00040345"/>
    </source>
</evidence>
<keyword evidence="4 12" id="KW-0808">Transferase</keyword>
<comment type="pathway">
    <text evidence="7">Carotenoid biosynthesis; staphyloxanthin biosynthesis; staphyloxanthin from farnesyl diphosphate: step 4/5.</text>
</comment>
<name>A0AAW6T8Y1_9MICO</name>
<dbReference type="Proteomes" id="UP001321506">
    <property type="component" value="Unassembled WGS sequence"/>
</dbReference>
<keyword evidence="13" id="KW-1185">Reference proteome</keyword>
<evidence type="ECO:0000313" key="13">
    <source>
        <dbReference type="Proteomes" id="UP001321506"/>
    </source>
</evidence>
<evidence type="ECO:0000256" key="8">
    <source>
        <dbReference type="ARBA" id="ARBA00038120"/>
    </source>
</evidence>
<accession>A0AAW6T8Y1</accession>
<dbReference type="Pfam" id="PF00535">
    <property type="entry name" value="Glycos_transf_2"/>
    <property type="match status" value="1"/>
</dbReference>
<evidence type="ECO:0000256" key="6">
    <source>
        <dbReference type="ARBA" id="ARBA00037281"/>
    </source>
</evidence>
<dbReference type="AlphaFoldDB" id="A0AAW6T8Y1"/>
<dbReference type="InterPro" id="IPR001173">
    <property type="entry name" value="Glyco_trans_2-like"/>
</dbReference>
<gene>
    <name evidence="12" type="ORF">QF206_01315</name>
</gene>
<evidence type="ECO:0000259" key="11">
    <source>
        <dbReference type="Pfam" id="PF00535"/>
    </source>
</evidence>
<proteinExistence type="inferred from homology"/>
<dbReference type="RefSeq" id="WP_281487395.1">
    <property type="nucleotide sequence ID" value="NZ_JASATX010000001.1"/>
</dbReference>
<dbReference type="EMBL" id="JASATX010000001">
    <property type="protein sequence ID" value="MDI2097607.1"/>
    <property type="molecule type" value="Genomic_DNA"/>
</dbReference>
<evidence type="ECO:0000313" key="12">
    <source>
        <dbReference type="EMBL" id="MDI2097607.1"/>
    </source>
</evidence>
<reference evidence="12 13" key="1">
    <citation type="submission" date="2023-04" db="EMBL/GenBank/DDBJ databases">
        <title>Klugiella caeni sp. nov. isolated from the sludge of biochemical tank.</title>
        <authorList>
            <person name="Geng K."/>
        </authorList>
    </citation>
    <scope>NUCLEOTIDE SEQUENCE [LARGE SCALE GENOMIC DNA]</scope>
    <source>
        <strain evidence="12 13">YN-L-19</strain>
    </source>
</reference>
<evidence type="ECO:0000256" key="5">
    <source>
        <dbReference type="ARBA" id="ARBA00023136"/>
    </source>
</evidence>
<evidence type="ECO:0000256" key="4">
    <source>
        <dbReference type="ARBA" id="ARBA00022679"/>
    </source>
</evidence>
<comment type="caution">
    <text evidence="12">The sequence shown here is derived from an EMBL/GenBank/DDBJ whole genome shotgun (WGS) entry which is preliminary data.</text>
</comment>